<evidence type="ECO:0000313" key="2">
    <source>
        <dbReference type="Proteomes" id="UP001596990"/>
    </source>
</evidence>
<dbReference type="Gene3D" id="3.40.50.1000">
    <property type="entry name" value="HAD superfamily/HAD-like"/>
    <property type="match status" value="1"/>
</dbReference>
<dbReference type="SUPFAM" id="SSF56784">
    <property type="entry name" value="HAD-like"/>
    <property type="match status" value="1"/>
</dbReference>
<dbReference type="RefSeq" id="WP_386058411.1">
    <property type="nucleotide sequence ID" value="NZ_JBHTKL010000002.1"/>
</dbReference>
<proteinExistence type="predicted"/>
<keyword evidence="2" id="KW-1185">Reference proteome</keyword>
<name>A0ABW3L275_9BACI</name>
<dbReference type="InterPro" id="IPR023214">
    <property type="entry name" value="HAD_sf"/>
</dbReference>
<evidence type="ECO:0008006" key="3">
    <source>
        <dbReference type="Google" id="ProtNLM"/>
    </source>
</evidence>
<comment type="caution">
    <text evidence="1">The sequence shown here is derived from an EMBL/GenBank/DDBJ whole genome shotgun (WGS) entry which is preliminary data.</text>
</comment>
<accession>A0ABW3L275</accession>
<protein>
    <recommendedName>
        <fullName evidence="3">D,D-heptose 1,7-bisphosphate phosphatase</fullName>
    </recommendedName>
</protein>
<dbReference type="EMBL" id="JBHTKL010000002">
    <property type="protein sequence ID" value="MFD1019108.1"/>
    <property type="molecule type" value="Genomic_DNA"/>
</dbReference>
<evidence type="ECO:0000313" key="1">
    <source>
        <dbReference type="EMBL" id="MFD1019108.1"/>
    </source>
</evidence>
<sequence length="62" mass="6995">MPIKAVFLDRDGTLGGSDQIEYPGEFQLYPGVRKSLDNLRKNGIKLFSFTNQPGITDIHRND</sequence>
<dbReference type="Proteomes" id="UP001596990">
    <property type="component" value="Unassembled WGS sequence"/>
</dbReference>
<reference evidence="2" key="1">
    <citation type="journal article" date="2019" name="Int. J. Syst. Evol. Microbiol.">
        <title>The Global Catalogue of Microorganisms (GCM) 10K type strain sequencing project: providing services to taxonomists for standard genome sequencing and annotation.</title>
        <authorList>
            <consortium name="The Broad Institute Genomics Platform"/>
            <consortium name="The Broad Institute Genome Sequencing Center for Infectious Disease"/>
            <person name="Wu L."/>
            <person name="Ma J."/>
        </authorList>
    </citation>
    <scope>NUCLEOTIDE SEQUENCE [LARGE SCALE GENOMIC DNA]</scope>
    <source>
        <strain evidence="2">CCUG 56607</strain>
    </source>
</reference>
<gene>
    <name evidence="1" type="ORF">ACFQ2J_07880</name>
</gene>
<dbReference type="InterPro" id="IPR036412">
    <property type="entry name" value="HAD-like_sf"/>
</dbReference>
<organism evidence="1 2">
    <name type="scientific">Thalassobacillus hwangdonensis</name>
    <dbReference type="NCBI Taxonomy" id="546108"/>
    <lineage>
        <taxon>Bacteria</taxon>
        <taxon>Bacillati</taxon>
        <taxon>Bacillota</taxon>
        <taxon>Bacilli</taxon>
        <taxon>Bacillales</taxon>
        <taxon>Bacillaceae</taxon>
        <taxon>Thalassobacillus</taxon>
    </lineage>
</organism>